<dbReference type="AlphaFoldDB" id="A0A174GUG5"/>
<sequence length="231" mass="26637">MCTRFVYNGKETIVGFNFDIDLSEWEHTVIAEKDRFFIGIKMSDNKYHSFHGINRNGNVGTLLYVHGNDNAQFCGNESCYTIADLTENFIKGNLSFDDSLEIVKKKKITYAPDTTMQAMFSDRTGRVLIIEPGIGYRLEKEKYSLITNYSILKPELTNPYVLSGDNRYEKAKDLLQGYGENFSISNAFDVLRSVRQEGLWATRVSFVYSVTKNKVYYVLNNDFKNIAEYQF</sequence>
<evidence type="ECO:0000313" key="1">
    <source>
        <dbReference type="EMBL" id="CUO65621.1"/>
    </source>
</evidence>
<evidence type="ECO:0000313" key="2">
    <source>
        <dbReference type="Proteomes" id="UP000095645"/>
    </source>
</evidence>
<proteinExistence type="predicted"/>
<organism evidence="1 2">
    <name type="scientific">Blautia obeum</name>
    <dbReference type="NCBI Taxonomy" id="40520"/>
    <lineage>
        <taxon>Bacteria</taxon>
        <taxon>Bacillati</taxon>
        <taxon>Bacillota</taxon>
        <taxon>Clostridia</taxon>
        <taxon>Lachnospirales</taxon>
        <taxon>Lachnospiraceae</taxon>
        <taxon>Blautia</taxon>
    </lineage>
</organism>
<dbReference type="Proteomes" id="UP000095645">
    <property type="component" value="Unassembled WGS sequence"/>
</dbReference>
<dbReference type="SUPFAM" id="SSF56235">
    <property type="entry name" value="N-terminal nucleophile aminohydrolases (Ntn hydrolases)"/>
    <property type="match status" value="1"/>
</dbReference>
<gene>
    <name evidence="1" type="ORF">ERS852476_03542</name>
</gene>
<protein>
    <recommendedName>
        <fullName evidence="3">Conjugal transfer protein</fullName>
    </recommendedName>
</protein>
<dbReference type="Gene3D" id="3.60.60.10">
    <property type="entry name" value="Penicillin V Acylase, Chain A"/>
    <property type="match status" value="1"/>
</dbReference>
<dbReference type="InterPro" id="IPR029055">
    <property type="entry name" value="Ntn_hydrolases_N"/>
</dbReference>
<reference evidence="1 2" key="1">
    <citation type="submission" date="2015-09" db="EMBL/GenBank/DDBJ databases">
        <authorList>
            <consortium name="Pathogen Informatics"/>
        </authorList>
    </citation>
    <scope>NUCLEOTIDE SEQUENCE [LARGE SCALE GENOMIC DNA]</scope>
    <source>
        <strain evidence="1 2">2789STDY5834861</strain>
    </source>
</reference>
<name>A0A174GUG5_9FIRM</name>
<dbReference type="RefSeq" id="WP_055058894.1">
    <property type="nucleotide sequence ID" value="NZ_CYZP01000049.1"/>
</dbReference>
<accession>A0A174GUG5</accession>
<dbReference type="EMBL" id="CYZP01000049">
    <property type="protein sequence ID" value="CUO65621.1"/>
    <property type="molecule type" value="Genomic_DNA"/>
</dbReference>
<evidence type="ECO:0008006" key="3">
    <source>
        <dbReference type="Google" id="ProtNLM"/>
    </source>
</evidence>